<comment type="caution">
    <text evidence="3">The sequence shown here is derived from an EMBL/GenBank/DDBJ whole genome shotgun (WGS) entry which is preliminary data.</text>
</comment>
<keyword evidence="2" id="KW-0732">Signal</keyword>
<name>A0ABU2PIW2_9ACTN</name>
<evidence type="ECO:0000313" key="4">
    <source>
        <dbReference type="Proteomes" id="UP001183586"/>
    </source>
</evidence>
<evidence type="ECO:0000256" key="1">
    <source>
        <dbReference type="SAM" id="MobiDB-lite"/>
    </source>
</evidence>
<evidence type="ECO:0008006" key="5">
    <source>
        <dbReference type="Google" id="ProtNLM"/>
    </source>
</evidence>
<dbReference type="RefSeq" id="WP_311685950.1">
    <property type="nucleotide sequence ID" value="NZ_JAVREU010000013.1"/>
</dbReference>
<keyword evidence="4" id="KW-1185">Reference proteome</keyword>
<feature type="signal peptide" evidence="2">
    <location>
        <begin position="1"/>
        <end position="24"/>
    </location>
</feature>
<evidence type="ECO:0000256" key="2">
    <source>
        <dbReference type="SAM" id="SignalP"/>
    </source>
</evidence>
<proteinExistence type="predicted"/>
<dbReference type="PROSITE" id="PS51257">
    <property type="entry name" value="PROKAR_LIPOPROTEIN"/>
    <property type="match status" value="1"/>
</dbReference>
<feature type="region of interest" description="Disordered" evidence="1">
    <location>
        <begin position="52"/>
        <end position="74"/>
    </location>
</feature>
<dbReference type="Proteomes" id="UP001183586">
    <property type="component" value="Unassembled WGS sequence"/>
</dbReference>
<organism evidence="3 4">
    <name type="scientific">Streptomyces dubilierae</name>
    <dbReference type="NCBI Taxonomy" id="3075533"/>
    <lineage>
        <taxon>Bacteria</taxon>
        <taxon>Bacillati</taxon>
        <taxon>Actinomycetota</taxon>
        <taxon>Actinomycetes</taxon>
        <taxon>Kitasatosporales</taxon>
        <taxon>Streptomycetaceae</taxon>
        <taxon>Streptomyces</taxon>
    </lineage>
</organism>
<gene>
    <name evidence="3" type="ORF">RM641_26365</name>
</gene>
<protein>
    <recommendedName>
        <fullName evidence="5">Lipoprotein</fullName>
    </recommendedName>
</protein>
<evidence type="ECO:0000313" key="3">
    <source>
        <dbReference type="EMBL" id="MDT0390959.1"/>
    </source>
</evidence>
<feature type="compositionally biased region" description="Basic and acidic residues" evidence="1">
    <location>
        <begin position="65"/>
        <end position="74"/>
    </location>
</feature>
<dbReference type="EMBL" id="JAVREU010000013">
    <property type="protein sequence ID" value="MDT0390959.1"/>
    <property type="molecule type" value="Genomic_DNA"/>
</dbReference>
<sequence length="166" mass="17892">MPIHPHRAAAVALLLPLCLLSACASPKAPGAARPGAGDTVMAAQLLLTDQCLTRQGLTPPRPGRRPADAEEQRRVSDALFGTGPAELSLTLPSGHEVRQHTDGCLARAQQRLYGDQERWFRASTTVNNLKSRAPAGERTAYRELRAHAVRTARTVLESVSEKGTTR</sequence>
<feature type="chain" id="PRO_5047100956" description="Lipoprotein" evidence="2">
    <location>
        <begin position="25"/>
        <end position="166"/>
    </location>
</feature>
<accession>A0ABU2PIW2</accession>
<reference evidence="4" key="1">
    <citation type="submission" date="2023-07" db="EMBL/GenBank/DDBJ databases">
        <title>30 novel species of actinomycetes from the DSMZ collection.</title>
        <authorList>
            <person name="Nouioui I."/>
        </authorList>
    </citation>
    <scope>NUCLEOTIDE SEQUENCE [LARGE SCALE GENOMIC DNA]</scope>
    <source>
        <strain evidence="4">DSM 41921</strain>
    </source>
</reference>